<protein>
    <recommendedName>
        <fullName evidence="2">Reverse transcriptase domain-containing protein</fullName>
    </recommendedName>
</protein>
<dbReference type="InterPro" id="IPR000477">
    <property type="entry name" value="RT_dom"/>
</dbReference>
<evidence type="ECO:0000313" key="3">
    <source>
        <dbReference type="EMBL" id="OLQ08586.1"/>
    </source>
</evidence>
<organism evidence="3 4">
    <name type="scientific">Symbiodinium microadriaticum</name>
    <name type="common">Dinoflagellate</name>
    <name type="synonym">Zooxanthella microadriatica</name>
    <dbReference type="NCBI Taxonomy" id="2951"/>
    <lineage>
        <taxon>Eukaryota</taxon>
        <taxon>Sar</taxon>
        <taxon>Alveolata</taxon>
        <taxon>Dinophyceae</taxon>
        <taxon>Suessiales</taxon>
        <taxon>Symbiodiniaceae</taxon>
        <taxon>Symbiodinium</taxon>
    </lineage>
</organism>
<name>A0A1Q9EMB0_SYMMI</name>
<feature type="region of interest" description="Disordered" evidence="1">
    <location>
        <begin position="135"/>
        <end position="154"/>
    </location>
</feature>
<reference evidence="3 4" key="1">
    <citation type="submission" date="2016-02" db="EMBL/GenBank/DDBJ databases">
        <title>Genome analysis of coral dinoflagellate symbionts highlights evolutionary adaptations to a symbiotic lifestyle.</title>
        <authorList>
            <person name="Aranda M."/>
            <person name="Li Y."/>
            <person name="Liew Y.J."/>
            <person name="Baumgarten S."/>
            <person name="Simakov O."/>
            <person name="Wilson M."/>
            <person name="Piel J."/>
            <person name="Ashoor H."/>
            <person name="Bougouffa S."/>
            <person name="Bajic V.B."/>
            <person name="Ryu T."/>
            <person name="Ravasi T."/>
            <person name="Bayer T."/>
            <person name="Micklem G."/>
            <person name="Kim H."/>
            <person name="Bhak J."/>
            <person name="Lajeunesse T.C."/>
            <person name="Voolstra C.R."/>
        </authorList>
    </citation>
    <scope>NUCLEOTIDE SEQUENCE [LARGE SCALE GENOMIC DNA]</scope>
    <source>
        <strain evidence="3 4">CCMP2467</strain>
    </source>
</reference>
<dbReference type="PANTHER" id="PTHR47027">
    <property type="entry name" value="REVERSE TRANSCRIPTASE DOMAIN-CONTAINING PROTEIN"/>
    <property type="match status" value="1"/>
</dbReference>
<keyword evidence="4" id="KW-1185">Reference proteome</keyword>
<dbReference type="AlphaFoldDB" id="A0A1Q9EMB0"/>
<dbReference type="Pfam" id="PF00078">
    <property type="entry name" value="RVT_1"/>
    <property type="match status" value="1"/>
</dbReference>
<dbReference type="EMBL" id="LSRX01000114">
    <property type="protein sequence ID" value="OLQ08586.1"/>
    <property type="molecule type" value="Genomic_DNA"/>
</dbReference>
<dbReference type="OrthoDB" id="410104at2759"/>
<evidence type="ECO:0000259" key="2">
    <source>
        <dbReference type="PROSITE" id="PS50878"/>
    </source>
</evidence>
<feature type="region of interest" description="Disordered" evidence="1">
    <location>
        <begin position="695"/>
        <end position="718"/>
    </location>
</feature>
<dbReference type="InterPro" id="IPR043128">
    <property type="entry name" value="Rev_trsase/Diguanyl_cyclase"/>
</dbReference>
<feature type="domain" description="Reverse transcriptase" evidence="2">
    <location>
        <begin position="272"/>
        <end position="522"/>
    </location>
</feature>
<dbReference type="InterPro" id="IPR043502">
    <property type="entry name" value="DNA/RNA_pol_sf"/>
</dbReference>
<sequence length="864" mass="98925">MRRSAENKAQLACFQEMPRRECGWHTEVHSDLTIIQYRHDDEQWRGNAIGYGPHFQVLRKRGCRYGIWLRLRHLPTGNEVWAGSLRLSTGVNSDVTAEELRTMCKLLPPTLLPVLLLGDFNTKLKWTDALDPQGDLRPTEDQWNVPTSRPRRTKVDSYKQIGGDHERISFVSAKLPSLDRIDQATLQDIARKCTAPRPGLRYRDPPEVADLYRQAKRTKSEKDWKAAHKARRKAQEAWRDHRNERAAEGHWQSFKSLKTLGGNEWTVHFIEAAEEAKQDPKRWTVQHFRTLFQKTEPRDPPRWNKEVDTGNHFTLEDLRRALQKGKTNKAVGEDLVSFELIRALCEDAPTEKEAFLEWMERLRCGEQLPQSWLRTVVTLLPKSDKPRGLWDHAVDSHQKLRQERGIRQGSVESPFLFSIAIEMALKAATEHSEWPKTIPSAPDLPLAELLYMDDTLLWAANRDDMIKKYNILKSELAKWGLRVNPEKTSYYHSPHSTTPGNIQLDDQVIEPASHMTVFGIPLATPLKPTSLMDTAMSKASKKFYANKHIFMARSPLKGKLKTFQTIVGGSALWYCSAVSPSTQALSGVNTLQLELLAKTIGFRRKTEETWLDFRHLVSPAMNMLMLWALIVTIVPTTSPGEKLSPARAEQRLLSEEEHPRGALRHPYLHHEHHETHDNLAEKTGFYRPEHPPYDLGNVLTKSDADEKTGDPSNEDGESHSLAQMTLALLTGVQTMQAYEEAFQGELAPDWYWELVDTGGDHCRGGISVDAIAHYFNSKVLERRDTHPNSYLATDSEEHPALTYHKTKEGPDIVMQAKDIHLNQQALEQTRVRIYLKVMIVMKTEDIHLNQQALKQNPMLIYHKA</sequence>
<proteinExistence type="predicted"/>
<evidence type="ECO:0000313" key="4">
    <source>
        <dbReference type="Proteomes" id="UP000186817"/>
    </source>
</evidence>
<dbReference type="PROSITE" id="PS50878">
    <property type="entry name" value="RT_POL"/>
    <property type="match status" value="1"/>
</dbReference>
<accession>A0A1Q9EMB0</accession>
<comment type="caution">
    <text evidence="3">The sequence shown here is derived from an EMBL/GenBank/DDBJ whole genome shotgun (WGS) entry which is preliminary data.</text>
</comment>
<dbReference type="PANTHER" id="PTHR47027:SF30">
    <property type="entry name" value="THAP-TYPE DOMAIN-CONTAINING PROTEIN"/>
    <property type="match status" value="1"/>
</dbReference>
<dbReference type="Gene3D" id="3.30.70.270">
    <property type="match status" value="1"/>
</dbReference>
<evidence type="ECO:0000256" key="1">
    <source>
        <dbReference type="SAM" id="MobiDB-lite"/>
    </source>
</evidence>
<dbReference type="Proteomes" id="UP000186817">
    <property type="component" value="Unassembled WGS sequence"/>
</dbReference>
<dbReference type="SUPFAM" id="SSF56219">
    <property type="entry name" value="DNase I-like"/>
    <property type="match status" value="1"/>
</dbReference>
<dbReference type="InterPro" id="IPR036691">
    <property type="entry name" value="Endo/exonu/phosph_ase_sf"/>
</dbReference>
<dbReference type="SUPFAM" id="SSF56672">
    <property type="entry name" value="DNA/RNA polymerases"/>
    <property type="match status" value="1"/>
</dbReference>
<gene>
    <name evidence="3" type="ORF">AK812_SmicGene7890</name>
</gene>